<accession>A0A150IRH6</accession>
<dbReference type="PANTHER" id="PTHR40099">
    <property type="entry name" value="ACETOLACTATE SYNTHASE, SMALL SUBUNIT"/>
    <property type="match status" value="1"/>
</dbReference>
<evidence type="ECO:0000313" key="2">
    <source>
        <dbReference type="EMBL" id="KYC47641.1"/>
    </source>
</evidence>
<dbReference type="SUPFAM" id="SSF55021">
    <property type="entry name" value="ACT-like"/>
    <property type="match status" value="2"/>
</dbReference>
<evidence type="ECO:0000259" key="1">
    <source>
        <dbReference type="Pfam" id="PF19571"/>
    </source>
</evidence>
<comment type="caution">
    <text evidence="2">The sequence shown here is derived from an EMBL/GenBank/DDBJ whole genome shotgun (WGS) entry which is preliminary data.</text>
</comment>
<proteinExistence type="predicted"/>
<protein>
    <recommendedName>
        <fullName evidence="1">ACT domain-containing protein</fullName>
    </recommendedName>
</protein>
<feature type="domain" description="ACT" evidence="1">
    <location>
        <begin position="5"/>
        <end position="126"/>
    </location>
</feature>
<dbReference type="PANTHER" id="PTHR40099:SF1">
    <property type="entry name" value="ACETOLACTATE SYNTHASE, SMALL SUBUNIT"/>
    <property type="match status" value="1"/>
</dbReference>
<dbReference type="InterPro" id="IPR045865">
    <property type="entry name" value="ACT-like_dom_sf"/>
</dbReference>
<reference evidence="2 3" key="1">
    <citation type="journal article" date="2016" name="ISME J.">
        <title>Chasing the elusive Euryarchaeota class WSA2: genomes reveal a uniquely fastidious methyl-reducing methanogen.</title>
        <authorList>
            <person name="Nobu M.K."/>
            <person name="Narihiro T."/>
            <person name="Kuroda K."/>
            <person name="Mei R."/>
            <person name="Liu W.T."/>
        </authorList>
    </citation>
    <scope>NUCLEOTIDE SEQUENCE [LARGE SCALE GENOMIC DNA]</scope>
    <source>
        <strain evidence="2">U1lsi0528_Bin055</strain>
    </source>
</reference>
<dbReference type="STRING" id="1705564.APG08_00246"/>
<dbReference type="Proteomes" id="UP000075398">
    <property type="component" value="Unassembled WGS sequence"/>
</dbReference>
<dbReference type="Pfam" id="PF19571">
    <property type="entry name" value="ACT_8"/>
    <property type="match status" value="1"/>
</dbReference>
<dbReference type="AlphaFoldDB" id="A0A150IRH6"/>
<dbReference type="Gene3D" id="3.30.2130.10">
    <property type="entry name" value="VC0802-like"/>
    <property type="match status" value="1"/>
</dbReference>
<name>A0A150IRH6_9EURY</name>
<dbReference type="EMBL" id="LNGC01000146">
    <property type="protein sequence ID" value="KYC47641.1"/>
    <property type="molecule type" value="Genomic_DNA"/>
</dbReference>
<dbReference type="InterPro" id="IPR045739">
    <property type="entry name" value="ACT_dom_pair"/>
</dbReference>
<sequence length="133" mass="14602">MKHLKILSVFIENKPKRLSKIIEELSKEGLFISGLAIADAGDFGIVRLILNDVKKGASILSKHEMIANIQDVVGVNVNNATISEIAKILGENNVNIEDALGFGFIDNEKILVLKVDNIELANKVLSKEGFKIY</sequence>
<gene>
    <name evidence="2" type="ORF">AMQ22_01947</name>
</gene>
<organism evidence="2 3">
    <name type="scientific">Candidatus Methanofastidiosum methylothiophilum</name>
    <dbReference type="NCBI Taxonomy" id="1705564"/>
    <lineage>
        <taxon>Archaea</taxon>
        <taxon>Methanobacteriati</taxon>
        <taxon>Methanobacteriota</taxon>
        <taxon>Stenosarchaea group</taxon>
        <taxon>Candidatus Methanofastidiosia</taxon>
        <taxon>Candidatus Methanofastidiosales</taxon>
        <taxon>Candidatus Methanofastidiosaceae</taxon>
        <taxon>Candidatus Methanofastidiosum</taxon>
    </lineage>
</organism>
<evidence type="ECO:0000313" key="3">
    <source>
        <dbReference type="Proteomes" id="UP000075398"/>
    </source>
</evidence>